<evidence type="ECO:0000313" key="1">
    <source>
        <dbReference type="EMBL" id="MFA4803635.1"/>
    </source>
</evidence>
<name>A0ABV4T1M7_9EURY</name>
<proteinExistence type="predicted"/>
<sequence>MGYYEEIPGFEYWNVEAWKKYIRDYIGPIYSTTKTLLELKDYLERYVGKSLKAVKEDDERVLKFFVGGINESGNYTERSLAKLIRLMYGIYVEPTEFVSAVEAVGEEGLEGVEVLKEKEESGFLKLIEKLNDLSSGVLEKSGTKVEVTPTSEILTSPNKLLDVLKELYEASVSFSVPYNPYTFFILTTNDAHWRALKSMYTKLPEVFEKLSDLLGLEPIFIPPVDSEKLRKEYTIWSHKIGGIANRIYKMQTTLWVYFSFHDYWYFRKVAERTLEVFKFITPSPEDLLITYAKTVKEALKDWQEIEKVPNEFKEAIKPGRIGTNYYILILRGSIITKIHYEAGSRNSRDYKGEFSLLRLLDILAPPLLLGNVKIMPTNKNPNALIYYKGIFEGGDEEISSNIYYFSWVVSNNVKDPERWF</sequence>
<dbReference type="EMBL" id="JARRIG010000001">
    <property type="protein sequence ID" value="MFA4803635.1"/>
    <property type="molecule type" value="Genomic_DNA"/>
</dbReference>
<comment type="caution">
    <text evidence="1">The sequence shown here is derived from an EMBL/GenBank/DDBJ whole genome shotgun (WGS) entry which is preliminary data.</text>
</comment>
<keyword evidence="2" id="KW-1185">Reference proteome</keyword>
<reference evidence="1 2" key="1">
    <citation type="submission" date="2023-03" db="EMBL/GenBank/DDBJ databases">
        <title>Speciation in Pyrococcus: adaptation to high temperature as a mechanism.</title>
        <authorList>
            <person name="Gu J."/>
        </authorList>
    </citation>
    <scope>NUCLEOTIDE SEQUENCE [LARGE SCALE GENOMIC DNA]</scope>
    <source>
        <strain evidence="1 2">LMOA34</strain>
    </source>
</reference>
<dbReference type="Proteomes" id="UP001571980">
    <property type="component" value="Unassembled WGS sequence"/>
</dbReference>
<protein>
    <submittedName>
        <fullName evidence="1">Uncharacterized protein</fullName>
    </submittedName>
</protein>
<evidence type="ECO:0000313" key="2">
    <source>
        <dbReference type="Proteomes" id="UP001571980"/>
    </source>
</evidence>
<accession>A0ABV4T1M7</accession>
<dbReference type="RefSeq" id="WP_372823220.1">
    <property type="nucleotide sequence ID" value="NZ_JARRIF010000001.1"/>
</dbReference>
<organism evidence="1 2">
    <name type="scientific">Pyrococcus kukulkanii</name>
    <dbReference type="NCBI Taxonomy" id="1609559"/>
    <lineage>
        <taxon>Archaea</taxon>
        <taxon>Methanobacteriati</taxon>
        <taxon>Methanobacteriota</taxon>
        <taxon>Thermococci</taxon>
        <taxon>Thermococcales</taxon>
        <taxon>Thermococcaceae</taxon>
        <taxon>Pyrococcus</taxon>
    </lineage>
</organism>
<gene>
    <name evidence="1" type="ORF">P8X34_02560</name>
</gene>